<evidence type="ECO:0000256" key="1">
    <source>
        <dbReference type="SAM" id="Phobius"/>
    </source>
</evidence>
<keyword evidence="3" id="KW-1185">Reference proteome</keyword>
<organism evidence="2 3">
    <name type="scientific">Vitrella brassicaformis (strain CCMP3155)</name>
    <dbReference type="NCBI Taxonomy" id="1169540"/>
    <lineage>
        <taxon>Eukaryota</taxon>
        <taxon>Sar</taxon>
        <taxon>Alveolata</taxon>
        <taxon>Colpodellida</taxon>
        <taxon>Vitrellaceae</taxon>
        <taxon>Vitrella</taxon>
    </lineage>
</organism>
<dbReference type="Proteomes" id="UP000041254">
    <property type="component" value="Unassembled WGS sequence"/>
</dbReference>
<evidence type="ECO:0000313" key="2">
    <source>
        <dbReference type="EMBL" id="CEM14797.1"/>
    </source>
</evidence>
<accession>A0A0G4FLB6</accession>
<dbReference type="EMBL" id="CDMY01000458">
    <property type="protein sequence ID" value="CEM14797.1"/>
    <property type="molecule type" value="Genomic_DNA"/>
</dbReference>
<proteinExistence type="predicted"/>
<feature type="transmembrane region" description="Helical" evidence="1">
    <location>
        <begin position="82"/>
        <end position="104"/>
    </location>
</feature>
<sequence>MRALQRRLHTEFELGASGNRTFAPEAQPAEVFRGDEGTDRTRPINVRIASSCRRCCSTCKRRSTGACQYCCSEQCRTDSKKAFWCFMFYVAVIAIIAFIITIPVCWSGQICPETCKWLLDTLLKLLCVLSKVGNAPRPPSGELCNGVQ</sequence>
<name>A0A0G4FLB6_VITBC</name>
<dbReference type="InParanoid" id="A0A0G4FLB6"/>
<reference evidence="2 3" key="1">
    <citation type="submission" date="2014-11" db="EMBL/GenBank/DDBJ databases">
        <authorList>
            <person name="Zhu J."/>
            <person name="Qi W."/>
            <person name="Song R."/>
        </authorList>
    </citation>
    <scope>NUCLEOTIDE SEQUENCE [LARGE SCALE GENOMIC DNA]</scope>
</reference>
<keyword evidence="1" id="KW-0472">Membrane</keyword>
<keyword evidence="1" id="KW-1133">Transmembrane helix</keyword>
<evidence type="ECO:0000313" key="3">
    <source>
        <dbReference type="Proteomes" id="UP000041254"/>
    </source>
</evidence>
<keyword evidence="1" id="KW-0812">Transmembrane</keyword>
<protein>
    <submittedName>
        <fullName evidence="2">Uncharacterized protein</fullName>
    </submittedName>
</protein>
<dbReference type="AlphaFoldDB" id="A0A0G4FLB6"/>
<gene>
    <name evidence="2" type="ORF">Vbra_390</name>
</gene>
<dbReference type="VEuPathDB" id="CryptoDB:Vbra_390"/>